<dbReference type="InterPro" id="IPR008621">
    <property type="entry name" value="Cbb3-typ_cyt_oxidase_comp"/>
</dbReference>
<comment type="caution">
    <text evidence="2">The sequence shown here is derived from an EMBL/GenBank/DDBJ whole genome shotgun (WGS) entry which is preliminary data.</text>
</comment>
<dbReference type="OrthoDB" id="7173870at2"/>
<proteinExistence type="predicted"/>
<evidence type="ECO:0000313" key="2">
    <source>
        <dbReference type="EMBL" id="KLN59381.1"/>
    </source>
</evidence>
<keyword evidence="1" id="KW-0472">Membrane</keyword>
<keyword evidence="3" id="KW-1185">Reference proteome</keyword>
<dbReference type="CDD" id="cd01324">
    <property type="entry name" value="cbb3_Oxidase_CcoQ"/>
    <property type="match status" value="1"/>
</dbReference>
<keyword evidence="1" id="KW-0812">Transmembrane</keyword>
<dbReference type="AlphaFoldDB" id="A0A0H2MB22"/>
<name>A0A0H2MB22_9PROT</name>
<evidence type="ECO:0000313" key="3">
    <source>
        <dbReference type="Proteomes" id="UP000035444"/>
    </source>
</evidence>
<accession>A0A0H2MB22</accession>
<dbReference type="RefSeq" id="WP_047765613.1">
    <property type="nucleotide sequence ID" value="NZ_LAQL01000016.1"/>
</dbReference>
<dbReference type="STRING" id="1489064.WH96_17950"/>
<organism evidence="2 3">
    <name type="scientific">Kiloniella spongiae</name>
    <dbReference type="NCBI Taxonomy" id="1489064"/>
    <lineage>
        <taxon>Bacteria</taxon>
        <taxon>Pseudomonadati</taxon>
        <taxon>Pseudomonadota</taxon>
        <taxon>Alphaproteobacteria</taxon>
        <taxon>Rhodospirillales</taxon>
        <taxon>Kiloniellaceae</taxon>
        <taxon>Kiloniella</taxon>
    </lineage>
</organism>
<dbReference type="Proteomes" id="UP000035444">
    <property type="component" value="Unassembled WGS sequence"/>
</dbReference>
<protein>
    <submittedName>
        <fullName evidence="2">Cytochrome C oxidase</fullName>
    </submittedName>
</protein>
<keyword evidence="1" id="KW-1133">Transmembrane helix</keyword>
<dbReference type="Pfam" id="PF05545">
    <property type="entry name" value="FixQ"/>
    <property type="match status" value="1"/>
</dbReference>
<feature type="transmembrane region" description="Helical" evidence="1">
    <location>
        <begin position="12"/>
        <end position="31"/>
    </location>
</feature>
<dbReference type="EMBL" id="LAQL01000016">
    <property type="protein sequence ID" value="KLN59381.1"/>
    <property type="molecule type" value="Genomic_DNA"/>
</dbReference>
<gene>
    <name evidence="2" type="ORF">WH96_17950</name>
</gene>
<reference evidence="2 3" key="1">
    <citation type="submission" date="2015-03" db="EMBL/GenBank/DDBJ databases">
        <title>Genome Sequence of Kiloniella spongiae MEBiC09566, isolated from a marine sponge.</title>
        <authorList>
            <person name="Shao Z."/>
            <person name="Wang L."/>
            <person name="Li X."/>
        </authorList>
    </citation>
    <scope>NUCLEOTIDE SEQUENCE [LARGE SCALE GENOMIC DNA]</scope>
    <source>
        <strain evidence="2 3">MEBiC09566</strain>
    </source>
</reference>
<sequence>MEYNEISTFSQTWGLVYLVVMFLGGVIYALWPKNKSKFDHAAQIPLEDD</sequence>
<evidence type="ECO:0000256" key="1">
    <source>
        <dbReference type="SAM" id="Phobius"/>
    </source>
</evidence>